<evidence type="ECO:0000313" key="3">
    <source>
        <dbReference type="Proteomes" id="UP001153636"/>
    </source>
</evidence>
<accession>A0A9P0D368</accession>
<gene>
    <name evidence="2" type="ORF">PSYICH_LOCUS10206</name>
</gene>
<feature type="region of interest" description="Disordered" evidence="1">
    <location>
        <begin position="184"/>
        <end position="264"/>
    </location>
</feature>
<dbReference type="AlphaFoldDB" id="A0A9P0D368"/>
<dbReference type="OrthoDB" id="10255522at2759"/>
<keyword evidence="3" id="KW-1185">Reference proteome</keyword>
<proteinExistence type="predicted"/>
<feature type="compositionally biased region" description="Low complexity" evidence="1">
    <location>
        <begin position="205"/>
        <end position="219"/>
    </location>
</feature>
<dbReference type="Proteomes" id="UP001153636">
    <property type="component" value="Chromosome 4"/>
</dbReference>
<feature type="compositionally biased region" description="Low complexity" evidence="1">
    <location>
        <begin position="233"/>
        <end position="257"/>
    </location>
</feature>
<organism evidence="2 3">
    <name type="scientific">Psylliodes chrysocephalus</name>
    <dbReference type="NCBI Taxonomy" id="3402493"/>
    <lineage>
        <taxon>Eukaryota</taxon>
        <taxon>Metazoa</taxon>
        <taxon>Ecdysozoa</taxon>
        <taxon>Arthropoda</taxon>
        <taxon>Hexapoda</taxon>
        <taxon>Insecta</taxon>
        <taxon>Pterygota</taxon>
        <taxon>Neoptera</taxon>
        <taxon>Endopterygota</taxon>
        <taxon>Coleoptera</taxon>
        <taxon>Polyphaga</taxon>
        <taxon>Cucujiformia</taxon>
        <taxon>Chrysomeloidea</taxon>
        <taxon>Chrysomelidae</taxon>
        <taxon>Galerucinae</taxon>
        <taxon>Alticini</taxon>
        <taxon>Psylliodes</taxon>
    </lineage>
</organism>
<dbReference type="EMBL" id="OV651816">
    <property type="protein sequence ID" value="CAH1109659.1"/>
    <property type="molecule type" value="Genomic_DNA"/>
</dbReference>
<protein>
    <submittedName>
        <fullName evidence="2">Uncharacterized protein</fullName>
    </submittedName>
</protein>
<evidence type="ECO:0000313" key="2">
    <source>
        <dbReference type="EMBL" id="CAH1109659.1"/>
    </source>
</evidence>
<name>A0A9P0D368_9CUCU</name>
<evidence type="ECO:0000256" key="1">
    <source>
        <dbReference type="SAM" id="MobiDB-lite"/>
    </source>
</evidence>
<reference evidence="2" key="1">
    <citation type="submission" date="2022-01" db="EMBL/GenBank/DDBJ databases">
        <authorList>
            <person name="King R."/>
        </authorList>
    </citation>
    <scope>NUCLEOTIDE SEQUENCE</scope>
</reference>
<sequence>MTYVDKNLRAFLDATAITPLRRRSEGRLKAYLSTEDCDGNLLKTIIEFLRNKYLDEIKKCCKMMWMFVNQLELTDEDQTKLSCLMTDCTCADVGVKCICDLCSRAECTCGMEVCVCGVEEDIEIPEGGNPPPQDNLPRQSYKVQATGPVKMVTKVSGIKPGQKPGIQPGLQGPCECVALKAQVGSKGGKGGDDTLCTDGKGGTPGTSRPSRASRPSGPTRESRPSGPTRESRPSGTTRDSRPSTPTSPSRPSSSRPSSAKKPPVYDVCSLFEHTPTKEDIRIKKIGVDILRDSENSIQILMDALEVGY</sequence>